<comment type="similarity">
    <text evidence="1 2">Belongs to the metallophosphoesterase superfamily. YfcE family.</text>
</comment>
<dbReference type="EMBL" id="CP025688">
    <property type="protein sequence ID" value="QAA22965.1"/>
    <property type="molecule type" value="Genomic_DNA"/>
</dbReference>
<dbReference type="EC" id="3.1.4.-" evidence="2"/>
<dbReference type="InterPro" id="IPR000979">
    <property type="entry name" value="Phosphodiesterase_MJ0936/Vps29"/>
</dbReference>
<dbReference type="RefSeq" id="WP_028976846.1">
    <property type="nucleotide sequence ID" value="NZ_AP021853.1"/>
</dbReference>
<protein>
    <recommendedName>
        <fullName evidence="2">Phosphoesterase</fullName>
        <ecNumber evidence="2">3.1.4.-</ecNumber>
    </recommendedName>
</protein>
<sequence>MKGLIVSDTHGWTREIQALKDQYKGTVDFMIHCGDSELNPDQKEMEGFIAVEGNCDLPGAYPNEAVKVIDGTTFLVAHGHLLGVRQSPARLCYRAQEAGAQIVCFGHTHFAGTFQEQGMVVINPGSLRLPRNYQEGTYVLLDLDPGENHVQVSYFTLDGTPVDAFTKTFSLNRK</sequence>
<name>A0A410DA70_9BACL</name>
<dbReference type="InterPro" id="IPR029052">
    <property type="entry name" value="Metallo-depent_PP-like"/>
</dbReference>
<evidence type="ECO:0000256" key="1">
    <source>
        <dbReference type="ARBA" id="ARBA00008950"/>
    </source>
</evidence>
<gene>
    <name evidence="5" type="ORF">C0674_10210</name>
    <name evidence="4" type="ORF">St703_20710</name>
</gene>
<accession>A0A410DA70</accession>
<dbReference type="Proteomes" id="UP000285882">
    <property type="component" value="Chromosome"/>
</dbReference>
<dbReference type="InterPro" id="IPR024654">
    <property type="entry name" value="Calcineurin-like_PHP_lpxH"/>
</dbReference>
<dbReference type="SUPFAM" id="SSF56300">
    <property type="entry name" value="Metallo-dependent phosphatases"/>
    <property type="match status" value="1"/>
</dbReference>
<dbReference type="NCBIfam" id="TIGR00040">
    <property type="entry name" value="yfcE"/>
    <property type="match status" value="1"/>
</dbReference>
<evidence type="ECO:0000313" key="7">
    <source>
        <dbReference type="Proteomes" id="UP000326951"/>
    </source>
</evidence>
<keyword evidence="2" id="KW-0479">Metal-binding</keyword>
<dbReference type="EMBL" id="AP021853">
    <property type="protein sequence ID" value="BBN99366.1"/>
    <property type="molecule type" value="Genomic_DNA"/>
</dbReference>
<dbReference type="PANTHER" id="PTHR11124">
    <property type="entry name" value="VACUOLAR SORTING PROTEIN VPS29"/>
    <property type="match status" value="1"/>
</dbReference>
<dbReference type="AlphaFoldDB" id="A0A410DA70"/>
<reference evidence="4 7" key="2">
    <citation type="submission" date="2019-09" db="EMBL/GenBank/DDBJ databases">
        <title>Complete genome sequence of Sporolactobacillus terrae 70-3.</title>
        <authorList>
            <person name="Tanaka N."/>
            <person name="Shiwa Y."/>
            <person name="Fujita N."/>
            <person name="Tanasupawat S."/>
        </authorList>
    </citation>
    <scope>NUCLEOTIDE SEQUENCE [LARGE SCALE GENOMIC DNA]</scope>
    <source>
        <strain evidence="4 7">70-3</strain>
    </source>
</reference>
<reference evidence="5 6" key="1">
    <citation type="submission" date="2018-01" db="EMBL/GenBank/DDBJ databases">
        <title>Complete genome sequencing of Sporolactobacillus terrae DLG3.</title>
        <authorList>
            <person name="Nam Y.-D."/>
            <person name="Kang J."/>
            <person name="Chung W.-H."/>
        </authorList>
    </citation>
    <scope>NUCLEOTIDE SEQUENCE [LARGE SCALE GENOMIC DNA]</scope>
    <source>
        <strain evidence="5 6">DLG3</strain>
    </source>
</reference>
<dbReference type="Gene3D" id="3.60.21.10">
    <property type="match status" value="1"/>
</dbReference>
<dbReference type="Proteomes" id="UP000326951">
    <property type="component" value="Chromosome"/>
</dbReference>
<evidence type="ECO:0000313" key="4">
    <source>
        <dbReference type="EMBL" id="BBN99366.1"/>
    </source>
</evidence>
<proteinExistence type="inferred from homology"/>
<organism evidence="4 7">
    <name type="scientific">Sporolactobacillus terrae</name>
    <dbReference type="NCBI Taxonomy" id="269673"/>
    <lineage>
        <taxon>Bacteria</taxon>
        <taxon>Bacillati</taxon>
        <taxon>Bacillota</taxon>
        <taxon>Bacilli</taxon>
        <taxon>Bacillales</taxon>
        <taxon>Sporolactobacillaceae</taxon>
        <taxon>Sporolactobacillus</taxon>
    </lineage>
</organism>
<evidence type="ECO:0000259" key="3">
    <source>
        <dbReference type="Pfam" id="PF12850"/>
    </source>
</evidence>
<evidence type="ECO:0000313" key="5">
    <source>
        <dbReference type="EMBL" id="QAA22965.1"/>
    </source>
</evidence>
<dbReference type="GO" id="GO:0046872">
    <property type="term" value="F:metal ion binding"/>
    <property type="evidence" value="ECO:0007669"/>
    <property type="project" value="UniProtKB-KW"/>
</dbReference>
<dbReference type="GO" id="GO:0016787">
    <property type="term" value="F:hydrolase activity"/>
    <property type="evidence" value="ECO:0007669"/>
    <property type="project" value="UniProtKB-UniRule"/>
</dbReference>
<dbReference type="Pfam" id="PF12850">
    <property type="entry name" value="Metallophos_2"/>
    <property type="match status" value="1"/>
</dbReference>
<dbReference type="STRING" id="1449983.GCA_000647835_00505"/>
<keyword evidence="6" id="KW-1185">Reference proteome</keyword>
<evidence type="ECO:0000313" key="6">
    <source>
        <dbReference type="Proteomes" id="UP000285882"/>
    </source>
</evidence>
<feature type="domain" description="Calcineurin-like phosphoesterase" evidence="3">
    <location>
        <begin position="1"/>
        <end position="144"/>
    </location>
</feature>
<evidence type="ECO:0000256" key="2">
    <source>
        <dbReference type="RuleBase" id="RU362039"/>
    </source>
</evidence>
<comment type="cofactor">
    <cofactor evidence="2">
        <name>a divalent metal cation</name>
        <dbReference type="ChEBI" id="CHEBI:60240"/>
    </cofactor>
</comment>